<dbReference type="Pfam" id="PF05940">
    <property type="entry name" value="NnrS"/>
    <property type="match status" value="1"/>
</dbReference>
<protein>
    <submittedName>
        <fullName evidence="2">Uncharacterized protein involved in response to NO</fullName>
    </submittedName>
</protein>
<reference evidence="3" key="1">
    <citation type="submission" date="2016-10" db="EMBL/GenBank/DDBJ databases">
        <authorList>
            <person name="Varghese N."/>
            <person name="Submissions S."/>
        </authorList>
    </citation>
    <scope>NUCLEOTIDE SEQUENCE [LARGE SCALE GENOMIC DNA]</scope>
    <source>
        <strain evidence="3">DSM 217</strain>
    </source>
</reference>
<organism evidence="2 3">
    <name type="scientific">Thiocapsa roseopersicina</name>
    <dbReference type="NCBI Taxonomy" id="1058"/>
    <lineage>
        <taxon>Bacteria</taxon>
        <taxon>Pseudomonadati</taxon>
        <taxon>Pseudomonadota</taxon>
        <taxon>Gammaproteobacteria</taxon>
        <taxon>Chromatiales</taxon>
        <taxon>Chromatiaceae</taxon>
        <taxon>Thiocapsa</taxon>
    </lineage>
</organism>
<keyword evidence="3" id="KW-1185">Reference proteome</keyword>
<feature type="transmembrane region" description="Helical" evidence="1">
    <location>
        <begin position="296"/>
        <end position="319"/>
    </location>
</feature>
<dbReference type="InterPro" id="IPR010266">
    <property type="entry name" value="NnrS"/>
</dbReference>
<feature type="transmembrane region" description="Helical" evidence="1">
    <location>
        <begin position="359"/>
        <end position="378"/>
    </location>
</feature>
<keyword evidence="1" id="KW-0472">Membrane</keyword>
<dbReference type="OrthoDB" id="9770040at2"/>
<keyword evidence="1" id="KW-0812">Transmembrane</keyword>
<dbReference type="EMBL" id="FNNZ01000007">
    <property type="protein sequence ID" value="SDW69094.1"/>
    <property type="molecule type" value="Genomic_DNA"/>
</dbReference>
<evidence type="ECO:0000313" key="3">
    <source>
        <dbReference type="Proteomes" id="UP000198816"/>
    </source>
</evidence>
<dbReference type="STRING" id="1058.SAMN05421783_10773"/>
<keyword evidence="1" id="KW-1133">Transmembrane helix</keyword>
<feature type="transmembrane region" description="Helical" evidence="1">
    <location>
        <begin position="91"/>
        <end position="108"/>
    </location>
</feature>
<feature type="transmembrane region" description="Helical" evidence="1">
    <location>
        <begin position="182"/>
        <end position="199"/>
    </location>
</feature>
<accession>A0A1H2VMB6</accession>
<dbReference type="AlphaFoldDB" id="A0A1H2VMB6"/>
<feature type="transmembrane region" description="Helical" evidence="1">
    <location>
        <begin position="267"/>
        <end position="290"/>
    </location>
</feature>
<name>A0A1H2VMB6_THIRO</name>
<feature type="transmembrane region" description="Helical" evidence="1">
    <location>
        <begin position="20"/>
        <end position="42"/>
    </location>
</feature>
<evidence type="ECO:0000256" key="1">
    <source>
        <dbReference type="SAM" id="Phobius"/>
    </source>
</evidence>
<feature type="transmembrane region" description="Helical" evidence="1">
    <location>
        <begin position="211"/>
        <end position="228"/>
    </location>
</feature>
<evidence type="ECO:0000313" key="2">
    <source>
        <dbReference type="EMBL" id="SDW69094.1"/>
    </source>
</evidence>
<feature type="transmembrane region" description="Helical" evidence="1">
    <location>
        <begin position="234"/>
        <end position="255"/>
    </location>
</feature>
<proteinExistence type="predicted"/>
<feature type="transmembrane region" description="Helical" evidence="1">
    <location>
        <begin position="114"/>
        <end position="131"/>
    </location>
</feature>
<dbReference type="RefSeq" id="WP_093030532.1">
    <property type="nucleotide sequence ID" value="NZ_FNNZ01000007.1"/>
</dbReference>
<feature type="transmembrane region" description="Helical" evidence="1">
    <location>
        <begin position="62"/>
        <end position="79"/>
    </location>
</feature>
<dbReference type="Proteomes" id="UP000198816">
    <property type="component" value="Unassembled WGS sequence"/>
</dbReference>
<feature type="transmembrane region" description="Helical" evidence="1">
    <location>
        <begin position="143"/>
        <end position="162"/>
    </location>
</feature>
<gene>
    <name evidence="2" type="ORF">SAMN05421783_10773</name>
</gene>
<sequence>MRVDPLAKTKRPISVLALGFRPFFLAAGIAAILSVLVWLAMLTGHFPQPGYLAGPAWHAHEMLFGYLAAVIAGFLLTAVRNWSGMDTPTGAALAGLVALWFAARLMPWLGLPPFLVALTDVAFFPVLAFALRRPLWFGPNPVNRVFLLLFAGMTLASALVHLDVLGALPGGAARGHRLMLDLVILTMLLVSGRVMPFFIERGIAGAKPRSFQLVERLTFLLAAALLLADLVQPYGTQAGAFAIALGLVLLVRIIGWHDRRLWTTPMLTVLYVGLLWLALGLILDGLPAFTDLPARGALHTLTIGAIGVVTLGMMSRVAVGHTGRAMQAARLTIVAFVLINFAAGLRGLAPLIYPAGYHTWLMSAGLCWILAFGLFLWVHAPMLVAPRPDGRPG</sequence>
<feature type="transmembrane region" description="Helical" evidence="1">
    <location>
        <begin position="331"/>
        <end position="353"/>
    </location>
</feature>